<evidence type="ECO:0000313" key="3">
    <source>
        <dbReference type="Proteomes" id="UP000198341"/>
    </source>
</evidence>
<feature type="region of interest" description="Disordered" evidence="1">
    <location>
        <begin position="117"/>
        <end position="146"/>
    </location>
</feature>
<organism evidence="2 3">
    <name type="scientific">Bathycoccus prasinos</name>
    <dbReference type="NCBI Taxonomy" id="41875"/>
    <lineage>
        <taxon>Eukaryota</taxon>
        <taxon>Viridiplantae</taxon>
        <taxon>Chlorophyta</taxon>
        <taxon>Mamiellophyceae</taxon>
        <taxon>Mamiellales</taxon>
        <taxon>Bathycoccaceae</taxon>
        <taxon>Bathycoccus</taxon>
    </lineage>
</organism>
<dbReference type="AlphaFoldDB" id="K8EHV1"/>
<evidence type="ECO:0000256" key="1">
    <source>
        <dbReference type="SAM" id="MobiDB-lite"/>
    </source>
</evidence>
<gene>
    <name evidence="2" type="ORF">Bathy08g02620</name>
</gene>
<name>K8EHV1_9CHLO</name>
<protein>
    <submittedName>
        <fullName evidence="2">Uncharacterized protein</fullName>
    </submittedName>
</protein>
<accession>K8EHV1</accession>
<dbReference type="Proteomes" id="UP000198341">
    <property type="component" value="Chromosome 8"/>
</dbReference>
<sequence>MRRNTNRRSTRAFILKETKYSKLSTQVSHRETNLMVFAQPFLVTLTTPSGRTTTTAARMTIQTSSSSSSSSSSSVKFVRHLGGGCSRRKTTGVLVVRRATIEEDDAKALGYGDKENMSESMKEFAEEGYPSDEDDIKDPRERDKAMKEAVGDVLSMAQSEADVINQAYDLIEKLSPGLKLKNRPPRSEGEEGKKEES</sequence>
<dbReference type="GeneID" id="19014241"/>
<dbReference type="EMBL" id="FO082271">
    <property type="protein sequence ID" value="CCO17594.1"/>
    <property type="molecule type" value="Genomic_DNA"/>
</dbReference>
<feature type="compositionally biased region" description="Basic and acidic residues" evidence="1">
    <location>
        <begin position="137"/>
        <end position="146"/>
    </location>
</feature>
<keyword evidence="3" id="KW-1185">Reference proteome</keyword>
<evidence type="ECO:0000313" key="2">
    <source>
        <dbReference type="EMBL" id="CCO17594.1"/>
    </source>
</evidence>
<feature type="region of interest" description="Disordered" evidence="1">
    <location>
        <begin position="174"/>
        <end position="197"/>
    </location>
</feature>
<dbReference type="KEGG" id="bpg:Bathy08g02620"/>
<feature type="compositionally biased region" description="Basic and acidic residues" evidence="1">
    <location>
        <begin position="185"/>
        <end position="197"/>
    </location>
</feature>
<dbReference type="RefSeq" id="XP_007511473.1">
    <property type="nucleotide sequence ID" value="XM_007511411.1"/>
</dbReference>
<reference evidence="2 3" key="1">
    <citation type="submission" date="2011-10" db="EMBL/GenBank/DDBJ databases">
        <authorList>
            <person name="Genoscope - CEA"/>
        </authorList>
    </citation>
    <scope>NUCLEOTIDE SEQUENCE [LARGE SCALE GENOMIC DNA]</scope>
    <source>
        <strain evidence="2 3">RCC 1105</strain>
    </source>
</reference>
<dbReference type="OrthoDB" id="496947at2759"/>
<proteinExistence type="predicted"/>